<evidence type="ECO:0000313" key="2">
    <source>
        <dbReference type="Proteomes" id="UP000248021"/>
    </source>
</evidence>
<dbReference type="EMBL" id="QJJK01000006">
    <property type="protein sequence ID" value="PXW58086.1"/>
    <property type="molecule type" value="Genomic_DNA"/>
</dbReference>
<keyword evidence="1" id="KW-0808">Transferase</keyword>
<sequence>MPTEPARPLVDWFSPLPPARSDIAHFSARILPALSARADVRLWTDQRDSDPALAKHAEVIVYDPRSIDLRRLNKSNLIFYNMGNDGRFHAAIREVMFKAPGILIAHELSYHHSMYWDYMVRRQDPAGYLALVEQRYGTAALRAAKQHMDKGKPHIDELARQYPFIDYLADAALAVICHTRAVEEAVTARGIGALRLPLAYQAPANPPSRSRTSSVLEFVQFGYIGPQRRLFSILSALSRFRDKHPFRLRIFGELWDENAVRAEIRNLRLDDCVSIVGFVAEPVLDGAIAKADLVFNLRYPSIGEASGSQMRIWAAAAPSIVTNTGWYGDLPDNTVVKIEQETEADDIDRVLAALAADRFAYAQTGLNGFAHLAKEHSPESYVDQLLKIEEMAEARRGVMAYRHLSLRADAMIERLFGRDRAARMKAVMNYKQKFDA</sequence>
<keyword evidence="2" id="KW-1185">Reference proteome</keyword>
<comment type="caution">
    <text evidence="1">The sequence shown here is derived from an EMBL/GenBank/DDBJ whole genome shotgun (WGS) entry which is preliminary data.</text>
</comment>
<gene>
    <name evidence="1" type="ORF">C7450_106262</name>
</gene>
<protein>
    <submittedName>
        <fullName evidence="1">Glycosyltransferase involved in cell wall biosynthesis</fullName>
    </submittedName>
</protein>
<dbReference type="GO" id="GO:0016740">
    <property type="term" value="F:transferase activity"/>
    <property type="evidence" value="ECO:0007669"/>
    <property type="project" value="UniProtKB-KW"/>
</dbReference>
<organism evidence="1 2">
    <name type="scientific">Chelatococcus asaccharovorans</name>
    <dbReference type="NCBI Taxonomy" id="28210"/>
    <lineage>
        <taxon>Bacteria</taxon>
        <taxon>Pseudomonadati</taxon>
        <taxon>Pseudomonadota</taxon>
        <taxon>Alphaproteobacteria</taxon>
        <taxon>Hyphomicrobiales</taxon>
        <taxon>Chelatococcaceae</taxon>
        <taxon>Chelatococcus</taxon>
    </lineage>
</organism>
<dbReference type="OrthoDB" id="9801609at2"/>
<dbReference type="Proteomes" id="UP000248021">
    <property type="component" value="Unassembled WGS sequence"/>
</dbReference>
<dbReference type="SUPFAM" id="SSF53756">
    <property type="entry name" value="UDP-Glycosyltransferase/glycogen phosphorylase"/>
    <property type="match status" value="1"/>
</dbReference>
<dbReference type="Gene3D" id="3.40.50.2000">
    <property type="entry name" value="Glycogen Phosphorylase B"/>
    <property type="match status" value="1"/>
</dbReference>
<dbReference type="AlphaFoldDB" id="A0A2V3UGW2"/>
<accession>A0A2V3UGW2</accession>
<reference evidence="1 2" key="1">
    <citation type="submission" date="2018-05" db="EMBL/GenBank/DDBJ databases">
        <title>Genomic Encyclopedia of Type Strains, Phase IV (KMG-IV): sequencing the most valuable type-strain genomes for metagenomic binning, comparative biology and taxonomic classification.</title>
        <authorList>
            <person name="Goeker M."/>
        </authorList>
    </citation>
    <scope>NUCLEOTIDE SEQUENCE [LARGE SCALE GENOMIC DNA]</scope>
    <source>
        <strain evidence="1 2">DSM 6462</strain>
    </source>
</reference>
<name>A0A2V3UGW2_9HYPH</name>
<proteinExistence type="predicted"/>
<evidence type="ECO:0000313" key="1">
    <source>
        <dbReference type="EMBL" id="PXW58086.1"/>
    </source>
</evidence>
<dbReference type="RefSeq" id="WP_146227351.1">
    <property type="nucleotide sequence ID" value="NZ_JAHBRY010000001.1"/>
</dbReference>